<organism evidence="1 2">
    <name type="scientific">Paenibacillus macerans</name>
    <name type="common">Bacillus macerans</name>
    <dbReference type="NCBI Taxonomy" id="44252"/>
    <lineage>
        <taxon>Bacteria</taxon>
        <taxon>Bacillati</taxon>
        <taxon>Bacillota</taxon>
        <taxon>Bacilli</taxon>
        <taxon>Bacillales</taxon>
        <taxon>Paenibacillaceae</taxon>
        <taxon>Paenibacillus</taxon>
    </lineage>
</organism>
<protein>
    <submittedName>
        <fullName evidence="1">C-5 cytosine-specific DNA methylase domain protein</fullName>
    </submittedName>
</protein>
<dbReference type="Proteomes" id="UP000029278">
    <property type="component" value="Unassembled WGS sequence"/>
</dbReference>
<keyword evidence="1" id="KW-0808">Transferase</keyword>
<dbReference type="GO" id="GO:0032259">
    <property type="term" value="P:methylation"/>
    <property type="evidence" value="ECO:0007669"/>
    <property type="project" value="UniProtKB-KW"/>
</dbReference>
<comment type="caution">
    <text evidence="1">The sequence shown here is derived from an EMBL/GenBank/DDBJ whole genome shotgun (WGS) entry which is preliminary data.</text>
</comment>
<dbReference type="GeneID" id="77008653"/>
<evidence type="ECO:0000313" key="1">
    <source>
        <dbReference type="EMBL" id="KFM93074.1"/>
    </source>
</evidence>
<keyword evidence="1" id="KW-0489">Methyltransferase</keyword>
<gene>
    <name evidence="1" type="ORF">DJ90_2970</name>
</gene>
<dbReference type="AlphaFoldDB" id="A0A090Y3V0"/>
<evidence type="ECO:0000313" key="2">
    <source>
        <dbReference type="Proteomes" id="UP000029278"/>
    </source>
</evidence>
<dbReference type="RefSeq" id="WP_036624700.1">
    <property type="nucleotide sequence ID" value="NZ_JAKOBR010000117.1"/>
</dbReference>
<proteinExistence type="predicted"/>
<dbReference type="EMBL" id="JMQA01000053">
    <property type="protein sequence ID" value="KFM93074.1"/>
    <property type="molecule type" value="Genomic_DNA"/>
</dbReference>
<dbReference type="STRING" id="44252.DJ90_2970"/>
<dbReference type="GO" id="GO:0008168">
    <property type="term" value="F:methyltransferase activity"/>
    <property type="evidence" value="ECO:0007669"/>
    <property type="project" value="UniProtKB-KW"/>
</dbReference>
<dbReference type="HOGENOM" id="CLU_2082483_0_0_9"/>
<keyword evidence="2" id="KW-1185">Reference proteome</keyword>
<accession>A0A090Y3V0</accession>
<sequence length="117" mass="13446">MSVLLADNVSYKTAAILFGGIGGETKGLKRCQIDYGGKVYRFKILCSIDYDPVACHNHDLITGEKTSVIMDLFTREQYVAWNGHEPPPEWREMTPWDMWVALKYQVPFFLFTRSTYG</sequence>
<name>A0A090Y3V0_PAEMA</name>
<reference evidence="1 2" key="1">
    <citation type="submission" date="2014-04" db="EMBL/GenBank/DDBJ databases">
        <authorList>
            <person name="Bishop-Lilly K.A."/>
            <person name="Broomall S.M."/>
            <person name="Chain P.S."/>
            <person name="Chertkov O."/>
            <person name="Coyne S.R."/>
            <person name="Daligault H.E."/>
            <person name="Davenport K.W."/>
            <person name="Erkkila T."/>
            <person name="Frey K.G."/>
            <person name="Gibbons H.S."/>
            <person name="Gu W."/>
            <person name="Jaissle J."/>
            <person name="Johnson S.L."/>
            <person name="Koroleva G.I."/>
            <person name="Ladner J.T."/>
            <person name="Lo C.-C."/>
            <person name="Minogue T.D."/>
            <person name="Munk C."/>
            <person name="Palacios G.F."/>
            <person name="Redden C.L."/>
            <person name="Rosenzweig C.N."/>
            <person name="Scholz M.B."/>
            <person name="Teshima H."/>
            <person name="Xu Y."/>
        </authorList>
    </citation>
    <scope>NUCLEOTIDE SEQUENCE [LARGE SCALE GENOMIC DNA]</scope>
    <source>
        <strain evidence="1 2">8244</strain>
    </source>
</reference>